<dbReference type="Proteomes" id="UP000245207">
    <property type="component" value="Unassembled WGS sequence"/>
</dbReference>
<feature type="region of interest" description="Disordered" evidence="1">
    <location>
        <begin position="72"/>
        <end position="102"/>
    </location>
</feature>
<feature type="region of interest" description="Disordered" evidence="1">
    <location>
        <begin position="260"/>
        <end position="281"/>
    </location>
</feature>
<feature type="compositionally biased region" description="Polar residues" evidence="1">
    <location>
        <begin position="266"/>
        <end position="281"/>
    </location>
</feature>
<keyword evidence="2" id="KW-0067">ATP-binding</keyword>
<dbReference type="EMBL" id="PKPP01005093">
    <property type="protein sequence ID" value="PWA61479.1"/>
    <property type="molecule type" value="Genomic_DNA"/>
</dbReference>
<feature type="compositionally biased region" description="Basic and acidic residues" evidence="1">
    <location>
        <begin position="316"/>
        <end position="329"/>
    </location>
</feature>
<keyword evidence="2" id="KW-0547">Nucleotide-binding</keyword>
<evidence type="ECO:0000313" key="3">
    <source>
        <dbReference type="Proteomes" id="UP000245207"/>
    </source>
</evidence>
<keyword evidence="2" id="KW-0347">Helicase</keyword>
<keyword evidence="3" id="KW-1185">Reference proteome</keyword>
<gene>
    <name evidence="2" type="ORF">CTI12_AA358520</name>
</gene>
<keyword evidence="2" id="KW-0378">Hydrolase</keyword>
<proteinExistence type="predicted"/>
<evidence type="ECO:0000313" key="2">
    <source>
        <dbReference type="EMBL" id="PWA61479.1"/>
    </source>
</evidence>
<reference evidence="2 3" key="1">
    <citation type="journal article" date="2018" name="Mol. Plant">
        <title>The genome of Artemisia annua provides insight into the evolution of Asteraceae family and artemisinin biosynthesis.</title>
        <authorList>
            <person name="Shen Q."/>
            <person name="Zhang L."/>
            <person name="Liao Z."/>
            <person name="Wang S."/>
            <person name="Yan T."/>
            <person name="Shi P."/>
            <person name="Liu M."/>
            <person name="Fu X."/>
            <person name="Pan Q."/>
            <person name="Wang Y."/>
            <person name="Lv Z."/>
            <person name="Lu X."/>
            <person name="Zhang F."/>
            <person name="Jiang W."/>
            <person name="Ma Y."/>
            <person name="Chen M."/>
            <person name="Hao X."/>
            <person name="Li L."/>
            <person name="Tang Y."/>
            <person name="Lv G."/>
            <person name="Zhou Y."/>
            <person name="Sun X."/>
            <person name="Brodelius P.E."/>
            <person name="Rose J.K.C."/>
            <person name="Tang K."/>
        </authorList>
    </citation>
    <scope>NUCLEOTIDE SEQUENCE [LARGE SCALE GENOMIC DNA]</scope>
    <source>
        <strain evidence="3">cv. Huhao1</strain>
        <tissue evidence="2">Leaf</tissue>
    </source>
</reference>
<evidence type="ECO:0000256" key="1">
    <source>
        <dbReference type="SAM" id="MobiDB-lite"/>
    </source>
</evidence>
<comment type="caution">
    <text evidence="2">The sequence shown here is derived from an EMBL/GenBank/DDBJ whole genome shotgun (WGS) entry which is preliminary data.</text>
</comment>
<organism evidence="2 3">
    <name type="scientific">Artemisia annua</name>
    <name type="common">Sweet wormwood</name>
    <dbReference type="NCBI Taxonomy" id="35608"/>
    <lineage>
        <taxon>Eukaryota</taxon>
        <taxon>Viridiplantae</taxon>
        <taxon>Streptophyta</taxon>
        <taxon>Embryophyta</taxon>
        <taxon>Tracheophyta</taxon>
        <taxon>Spermatophyta</taxon>
        <taxon>Magnoliopsida</taxon>
        <taxon>eudicotyledons</taxon>
        <taxon>Gunneridae</taxon>
        <taxon>Pentapetalae</taxon>
        <taxon>asterids</taxon>
        <taxon>campanulids</taxon>
        <taxon>Asterales</taxon>
        <taxon>Asteraceae</taxon>
        <taxon>Asteroideae</taxon>
        <taxon>Anthemideae</taxon>
        <taxon>Artemisiinae</taxon>
        <taxon>Artemisia</taxon>
    </lineage>
</organism>
<feature type="region of interest" description="Disordered" evidence="1">
    <location>
        <begin position="303"/>
        <end position="336"/>
    </location>
</feature>
<dbReference type="STRING" id="35608.A0A2U1MJS1"/>
<protein>
    <submittedName>
        <fullName evidence="2">Helitron helicase-like domain-containing protein</fullName>
    </submittedName>
</protein>
<dbReference type="PANTHER" id="PTHR45786">
    <property type="entry name" value="DNA BINDING PROTEIN-LIKE"/>
    <property type="match status" value="1"/>
</dbReference>
<accession>A0A2U1MJS1</accession>
<dbReference type="OrthoDB" id="2272314at2759"/>
<dbReference type="AlphaFoldDB" id="A0A2U1MJS1"/>
<dbReference type="GO" id="GO:0004386">
    <property type="term" value="F:helicase activity"/>
    <property type="evidence" value="ECO:0007669"/>
    <property type="project" value="UniProtKB-KW"/>
</dbReference>
<dbReference type="PANTHER" id="PTHR45786:SF74">
    <property type="entry name" value="ATP-DEPENDENT DNA HELICASE"/>
    <property type="match status" value="1"/>
</dbReference>
<name>A0A2U1MJS1_ARTAN</name>
<sequence length="646" mass="72962">MPRRLLRTDSPYLFGGYMSNLTAENGLGNETLNGNEKDLGINIPGTPNYGLPNISQNHTCSGKRALDATPSYNSPTFLQPQWKKPRSSEIYQDEKHPSDSVSTVNENAFNLINASKKVHDISASGNIDHTQNKLKGALNMSYMASSAQITSASADKDAQSHSISNSTERTHPLKYGWHNRASAPIYENRNATDSRFRGICINESSGVTPAYTIETCDTSSELRQQFTSSSLPMPTQLNEGFSASKGKGVLFDPCDTHFRNKPLSPTMPTNTDHQTQTPPIHDITVQQNDPITMDSTLPYQNQTTCRQNRCRNRRRQQSERGSDTDRTRTDSTTSSTQGVSTLYIDIGDCTYACQYCNAAFWYGERLKGTSRWQPIKYNKCCGGGQVRFQKEVDPPMYLKQLFKDKHFLDNIRAYNQMFSMTSFGAEIDDSVNDGRGPYVFKISGEIHHWIGTICPTNINEPKFMQLYVYDTQNEVAHRMKPFGGKDGSQLKAEIVQSLIQILDDNNELVRTFRTAREKFSEGNVTEFKIQLYNIVGTREYQLPSTGTLGAIVFESGANSQTDYDVIIEYKDRDPQRINKLHSSYMSLQYPLLFVYGQLGYNTKMTLTGVNANRKRNKLSMNMYYKYQLHESLFSGLWLHCPFGSSV</sequence>